<dbReference type="Gene3D" id="3.40.50.300">
    <property type="entry name" value="P-loop containing nucleotide triphosphate hydrolases"/>
    <property type="match status" value="1"/>
</dbReference>
<dbReference type="Pfam" id="PF13304">
    <property type="entry name" value="AAA_21"/>
    <property type="match status" value="1"/>
</dbReference>
<proteinExistence type="predicted"/>
<dbReference type="Proteomes" id="UP000217065">
    <property type="component" value="Unassembled WGS sequence"/>
</dbReference>
<dbReference type="SUPFAM" id="SSF52540">
    <property type="entry name" value="P-loop containing nucleoside triphosphate hydrolases"/>
    <property type="match status" value="1"/>
</dbReference>
<feature type="domain" description="ATPase AAA-type core" evidence="1">
    <location>
        <begin position="24"/>
        <end position="304"/>
    </location>
</feature>
<reference evidence="2 3" key="1">
    <citation type="submission" date="2017-07" db="EMBL/GenBank/DDBJ databases">
        <title>Tetzosporium hominis gen.nov. sp.nov.</title>
        <authorList>
            <person name="Tetz G."/>
            <person name="Tetz V."/>
        </authorList>
    </citation>
    <scope>NUCLEOTIDE SEQUENCE [LARGE SCALE GENOMIC DNA]</scope>
    <source>
        <strain evidence="2 3">VT-49</strain>
    </source>
</reference>
<evidence type="ECO:0000313" key="2">
    <source>
        <dbReference type="EMBL" id="OZS78464.1"/>
    </source>
</evidence>
<dbReference type="OrthoDB" id="9801813at2"/>
<sequence length="357" mass="40034">MIKSVKINNFKGLQNFALKDVGRINLLGGKNNAGKTSILEAIFLFYDRLNPNMIMRQYSWRGVGELALKPETVFAPIFKDYTLSNEITIEVLDQKSFTETMYINYKDEVNKVISVKSNDGQIRTDDNVSASHSLNIKIKSSNLKEQKIVLRLNNAGIELEAIEARPSDISANFLAAKAHPHPSENAVRFGELDIKGQSDVIIDFLKIIEPRLKSLSSITLSNNISMIYGDIGIGTKIPLSYMGDGISRLLTILLAIVSNKNGVVLIDEIENGIHYSILDKLWEVISTAAKEYNCQIFATTHSYECLSASIKGISDSECKHDFRYHRVERTKQASEIVSNTFNYEELESAIDSGWEVR</sequence>
<dbReference type="InterPro" id="IPR027417">
    <property type="entry name" value="P-loop_NTPase"/>
</dbReference>
<dbReference type="RefSeq" id="WP_094942494.1">
    <property type="nucleotide sequence ID" value="NZ_NOKQ01000196.1"/>
</dbReference>
<gene>
    <name evidence="2" type="ORF">CF394_06825</name>
</gene>
<accession>A0A264W4H0</accession>
<evidence type="ECO:0000259" key="1">
    <source>
        <dbReference type="Pfam" id="PF13304"/>
    </source>
</evidence>
<dbReference type="PANTHER" id="PTHR43581">
    <property type="entry name" value="ATP/GTP PHOSPHATASE"/>
    <property type="match status" value="1"/>
</dbReference>
<dbReference type="GO" id="GO:0005524">
    <property type="term" value="F:ATP binding"/>
    <property type="evidence" value="ECO:0007669"/>
    <property type="project" value="InterPro"/>
</dbReference>
<dbReference type="EMBL" id="NOKQ01000196">
    <property type="protein sequence ID" value="OZS78464.1"/>
    <property type="molecule type" value="Genomic_DNA"/>
</dbReference>
<name>A0A264W4H0_9BACL</name>
<protein>
    <recommendedName>
        <fullName evidence="1">ATPase AAA-type core domain-containing protein</fullName>
    </recommendedName>
</protein>
<organism evidence="2 3">
    <name type="scientific">Tetzosporium hominis</name>
    <dbReference type="NCBI Taxonomy" id="2020506"/>
    <lineage>
        <taxon>Bacteria</taxon>
        <taxon>Bacillati</taxon>
        <taxon>Bacillota</taxon>
        <taxon>Bacilli</taxon>
        <taxon>Bacillales</taxon>
        <taxon>Caryophanaceae</taxon>
        <taxon>Tetzosporium</taxon>
    </lineage>
</organism>
<dbReference type="InterPro" id="IPR051396">
    <property type="entry name" value="Bact_Antivir_Def_Nuclease"/>
</dbReference>
<comment type="caution">
    <text evidence="2">The sequence shown here is derived from an EMBL/GenBank/DDBJ whole genome shotgun (WGS) entry which is preliminary data.</text>
</comment>
<keyword evidence="3" id="KW-1185">Reference proteome</keyword>
<dbReference type="PANTHER" id="PTHR43581:SF4">
    <property type="entry name" value="ATP_GTP PHOSPHATASE"/>
    <property type="match status" value="1"/>
</dbReference>
<dbReference type="GO" id="GO:0016887">
    <property type="term" value="F:ATP hydrolysis activity"/>
    <property type="evidence" value="ECO:0007669"/>
    <property type="project" value="InterPro"/>
</dbReference>
<evidence type="ECO:0000313" key="3">
    <source>
        <dbReference type="Proteomes" id="UP000217065"/>
    </source>
</evidence>
<dbReference type="AlphaFoldDB" id="A0A264W4H0"/>
<dbReference type="InterPro" id="IPR003959">
    <property type="entry name" value="ATPase_AAA_core"/>
</dbReference>